<proteinExistence type="predicted"/>
<sequence>GVALDDALDAAAVAWSARRAAEGRAEPLAEGEQRDGDRRVAIWV</sequence>
<dbReference type="EMBL" id="JABEMA010000310">
    <property type="protein sequence ID" value="NNH24298.1"/>
    <property type="molecule type" value="Genomic_DNA"/>
</dbReference>
<evidence type="ECO:0000313" key="1">
    <source>
        <dbReference type="EMBL" id="NNH24298.1"/>
    </source>
</evidence>
<comment type="caution">
    <text evidence="1">The sequence shown here is derived from an EMBL/GenBank/DDBJ whole genome shotgun (WGS) entry which is preliminary data.</text>
</comment>
<accession>A0A849C3T3</accession>
<feature type="non-terminal residue" evidence="1">
    <location>
        <position position="1"/>
    </location>
</feature>
<dbReference type="InterPro" id="IPR007362">
    <property type="entry name" value="DUF429"/>
</dbReference>
<keyword evidence="2" id="KW-1185">Reference proteome</keyword>
<gene>
    <name evidence="1" type="ORF">HLB09_14620</name>
</gene>
<organism evidence="1 2">
    <name type="scientific">Pseudokineococcus marinus</name>
    <dbReference type="NCBI Taxonomy" id="351215"/>
    <lineage>
        <taxon>Bacteria</taxon>
        <taxon>Bacillati</taxon>
        <taxon>Actinomycetota</taxon>
        <taxon>Actinomycetes</taxon>
        <taxon>Kineosporiales</taxon>
        <taxon>Kineosporiaceae</taxon>
        <taxon>Pseudokineococcus</taxon>
    </lineage>
</organism>
<dbReference type="AlphaFoldDB" id="A0A849C3T3"/>
<protein>
    <submittedName>
        <fullName evidence="1">DUF429 domain-containing protein</fullName>
    </submittedName>
</protein>
<dbReference type="Pfam" id="PF04250">
    <property type="entry name" value="DUF429"/>
    <property type="match status" value="1"/>
</dbReference>
<dbReference type="Proteomes" id="UP000555552">
    <property type="component" value="Unassembled WGS sequence"/>
</dbReference>
<name>A0A849C3T3_9ACTN</name>
<evidence type="ECO:0000313" key="2">
    <source>
        <dbReference type="Proteomes" id="UP000555552"/>
    </source>
</evidence>
<reference evidence="1 2" key="1">
    <citation type="submission" date="2020-05" db="EMBL/GenBank/DDBJ databases">
        <title>MicrobeNet Type strains.</title>
        <authorList>
            <person name="Nicholson A.C."/>
        </authorList>
    </citation>
    <scope>NUCLEOTIDE SEQUENCE [LARGE SCALE GENOMIC DNA]</scope>
    <source>
        <strain evidence="1 2">JCM 14547</strain>
    </source>
</reference>